<name>A0A2M7R5N9_9BACT</name>
<keyword evidence="1" id="KW-1133">Transmembrane helix</keyword>
<evidence type="ECO:0000256" key="1">
    <source>
        <dbReference type="SAM" id="Phobius"/>
    </source>
</evidence>
<dbReference type="EMBL" id="PFLW01000073">
    <property type="protein sequence ID" value="PIY88720.1"/>
    <property type="molecule type" value="Genomic_DNA"/>
</dbReference>
<feature type="transmembrane region" description="Helical" evidence="1">
    <location>
        <begin position="7"/>
        <end position="24"/>
    </location>
</feature>
<keyword evidence="1" id="KW-0472">Membrane</keyword>
<evidence type="ECO:0000313" key="2">
    <source>
        <dbReference type="EMBL" id="PIY88720.1"/>
    </source>
</evidence>
<gene>
    <name evidence="2" type="ORF">COY73_03085</name>
</gene>
<accession>A0A2M7R5N9</accession>
<feature type="transmembrane region" description="Helical" evidence="1">
    <location>
        <begin position="30"/>
        <end position="51"/>
    </location>
</feature>
<dbReference type="AlphaFoldDB" id="A0A2M7R5N9"/>
<organism evidence="2 3">
    <name type="scientific">Candidatus Nealsonbacteria bacterium CG_4_10_14_0_8_um_filter_37_14</name>
    <dbReference type="NCBI Taxonomy" id="1974684"/>
    <lineage>
        <taxon>Bacteria</taxon>
        <taxon>Candidatus Nealsoniibacteriota</taxon>
    </lineage>
</organism>
<evidence type="ECO:0000313" key="3">
    <source>
        <dbReference type="Proteomes" id="UP000230767"/>
    </source>
</evidence>
<proteinExistence type="predicted"/>
<dbReference type="Proteomes" id="UP000230767">
    <property type="component" value="Unassembled WGS sequence"/>
</dbReference>
<protein>
    <submittedName>
        <fullName evidence="2">Uncharacterized protein</fullName>
    </submittedName>
</protein>
<reference evidence="3" key="1">
    <citation type="submission" date="2017-09" db="EMBL/GenBank/DDBJ databases">
        <title>Depth-based differentiation of microbial function through sediment-hosted aquifers and enrichment of novel symbionts in the deep terrestrial subsurface.</title>
        <authorList>
            <person name="Probst A.J."/>
            <person name="Ladd B."/>
            <person name="Jarett J.K."/>
            <person name="Geller-Mcgrath D.E."/>
            <person name="Sieber C.M.K."/>
            <person name="Emerson J.B."/>
            <person name="Anantharaman K."/>
            <person name="Thomas B.C."/>
            <person name="Malmstrom R."/>
            <person name="Stieglmeier M."/>
            <person name="Klingl A."/>
            <person name="Woyke T."/>
            <person name="Ryan C.M."/>
            <person name="Banfield J.F."/>
        </authorList>
    </citation>
    <scope>NUCLEOTIDE SEQUENCE [LARGE SCALE GENOMIC DNA]</scope>
</reference>
<feature type="transmembrane region" description="Helical" evidence="1">
    <location>
        <begin position="124"/>
        <end position="148"/>
    </location>
</feature>
<keyword evidence="1" id="KW-0812">Transmembrane</keyword>
<comment type="caution">
    <text evidence="2">The sequence shown here is derived from an EMBL/GenBank/DDBJ whole genome shotgun (WGS) entry which is preliminary data.</text>
</comment>
<sequence>MGKKEKKGLIAIIVLSVLFPFLMVRNPLEIPSLVLPLWLSYPGMAGVWFYSGKNLFECFLACYGAGNIGIVCVYFGTSLVQFIFKKILSAKRVSKMKVALSETKVDLPSNKNRQVINWLNRQSLWVILLVFFLPLPWSDTISVIAMRLRGIKSGIWYLFGLNIPHVFLVVFLIYSGMSLFF</sequence>
<feature type="transmembrane region" description="Helical" evidence="1">
    <location>
        <begin position="58"/>
        <end position="84"/>
    </location>
</feature>
<feature type="transmembrane region" description="Helical" evidence="1">
    <location>
        <begin position="155"/>
        <end position="177"/>
    </location>
</feature>